<dbReference type="GO" id="GO:0022625">
    <property type="term" value="C:cytosolic large ribosomal subunit"/>
    <property type="evidence" value="ECO:0007669"/>
    <property type="project" value="TreeGrafter"/>
</dbReference>
<name>A0A917CND4_9GAMM</name>
<dbReference type="PROSITE" id="PS00579">
    <property type="entry name" value="RIBOSOMAL_L29"/>
    <property type="match status" value="1"/>
</dbReference>
<dbReference type="CDD" id="cd00427">
    <property type="entry name" value="Ribosomal_L29_HIP"/>
    <property type="match status" value="1"/>
</dbReference>
<dbReference type="Pfam" id="PF00831">
    <property type="entry name" value="Ribosomal_L29"/>
    <property type="match status" value="1"/>
</dbReference>
<accession>A0A917CND4</accession>
<dbReference type="SUPFAM" id="SSF46561">
    <property type="entry name" value="Ribosomal protein L29 (L29p)"/>
    <property type="match status" value="1"/>
</dbReference>
<dbReference type="FunFam" id="1.10.287.310:FF:000001">
    <property type="entry name" value="50S ribosomal protein L29"/>
    <property type="match status" value="1"/>
</dbReference>
<protein>
    <recommendedName>
        <fullName evidence="4 5">Large ribosomal subunit protein uL29</fullName>
    </recommendedName>
</protein>
<evidence type="ECO:0000256" key="5">
    <source>
        <dbReference type="HAMAP-Rule" id="MF_00374"/>
    </source>
</evidence>
<keyword evidence="3 5" id="KW-0687">Ribonucleoprotein</keyword>
<dbReference type="InterPro" id="IPR018254">
    <property type="entry name" value="Ribosomal_uL29_CS"/>
</dbReference>
<dbReference type="PANTHER" id="PTHR10916:SF0">
    <property type="entry name" value="LARGE RIBOSOMAL SUBUNIT PROTEIN UL29C"/>
    <property type="match status" value="1"/>
</dbReference>
<dbReference type="EMBL" id="BMFO01000002">
    <property type="protein sequence ID" value="GGF91142.1"/>
    <property type="molecule type" value="Genomic_DNA"/>
</dbReference>
<comment type="caution">
    <text evidence="6">The sequence shown here is derived from an EMBL/GenBank/DDBJ whole genome shotgun (WGS) entry which is preliminary data.</text>
</comment>
<keyword evidence="2 5" id="KW-0689">Ribosomal protein</keyword>
<evidence type="ECO:0000256" key="4">
    <source>
        <dbReference type="ARBA" id="ARBA00035204"/>
    </source>
</evidence>
<sequence length="61" mass="7082">MELKELRQKSAADLKAHLLDLHKEQFSLRMQKATGQLAKTHDISRVRREIARVNMLLANTK</sequence>
<dbReference type="GO" id="GO:0003735">
    <property type="term" value="F:structural constituent of ribosome"/>
    <property type="evidence" value="ECO:0007669"/>
    <property type="project" value="InterPro"/>
</dbReference>
<evidence type="ECO:0000256" key="1">
    <source>
        <dbReference type="ARBA" id="ARBA00009254"/>
    </source>
</evidence>
<organism evidence="6 7">
    <name type="scientific">Arenimonas maotaiensis</name>
    <dbReference type="NCBI Taxonomy" id="1446479"/>
    <lineage>
        <taxon>Bacteria</taxon>
        <taxon>Pseudomonadati</taxon>
        <taxon>Pseudomonadota</taxon>
        <taxon>Gammaproteobacteria</taxon>
        <taxon>Lysobacterales</taxon>
        <taxon>Lysobacteraceae</taxon>
        <taxon>Arenimonas</taxon>
    </lineage>
</organism>
<dbReference type="InterPro" id="IPR001854">
    <property type="entry name" value="Ribosomal_uL29"/>
</dbReference>
<dbReference type="AlphaFoldDB" id="A0A917CND4"/>
<gene>
    <name evidence="5 6" type="primary">rpmC</name>
    <name evidence="6" type="ORF">GCM10010960_11340</name>
</gene>
<dbReference type="GO" id="GO:0006412">
    <property type="term" value="P:translation"/>
    <property type="evidence" value="ECO:0007669"/>
    <property type="project" value="UniProtKB-UniRule"/>
</dbReference>
<dbReference type="NCBIfam" id="TIGR00012">
    <property type="entry name" value="L29"/>
    <property type="match status" value="1"/>
</dbReference>
<evidence type="ECO:0000256" key="3">
    <source>
        <dbReference type="ARBA" id="ARBA00023274"/>
    </source>
</evidence>
<evidence type="ECO:0000313" key="6">
    <source>
        <dbReference type="EMBL" id="GGF91142.1"/>
    </source>
</evidence>
<dbReference type="InterPro" id="IPR050063">
    <property type="entry name" value="Ribosomal_protein_uL29"/>
</dbReference>
<dbReference type="PANTHER" id="PTHR10916">
    <property type="entry name" value="60S RIBOSOMAL PROTEIN L35/50S RIBOSOMAL PROTEIN L29"/>
    <property type="match status" value="1"/>
</dbReference>
<keyword evidence="7" id="KW-1185">Reference proteome</keyword>
<comment type="similarity">
    <text evidence="1 5">Belongs to the universal ribosomal protein uL29 family.</text>
</comment>
<dbReference type="RefSeq" id="WP_188448690.1">
    <property type="nucleotide sequence ID" value="NZ_BMFO01000002.1"/>
</dbReference>
<dbReference type="Proteomes" id="UP000632858">
    <property type="component" value="Unassembled WGS sequence"/>
</dbReference>
<proteinExistence type="inferred from homology"/>
<dbReference type="Gene3D" id="1.10.287.310">
    <property type="match status" value="1"/>
</dbReference>
<reference evidence="6" key="2">
    <citation type="submission" date="2020-09" db="EMBL/GenBank/DDBJ databases">
        <authorList>
            <person name="Sun Q."/>
            <person name="Zhou Y."/>
        </authorList>
    </citation>
    <scope>NUCLEOTIDE SEQUENCE</scope>
    <source>
        <strain evidence="6">CGMCC 1.12726</strain>
    </source>
</reference>
<dbReference type="HAMAP" id="MF_00374">
    <property type="entry name" value="Ribosomal_uL29"/>
    <property type="match status" value="1"/>
</dbReference>
<evidence type="ECO:0000256" key="2">
    <source>
        <dbReference type="ARBA" id="ARBA00022980"/>
    </source>
</evidence>
<dbReference type="InterPro" id="IPR036049">
    <property type="entry name" value="Ribosomal_uL29_sf"/>
</dbReference>
<reference evidence="6" key="1">
    <citation type="journal article" date="2014" name="Int. J. Syst. Evol. Microbiol.">
        <title>Complete genome sequence of Corynebacterium casei LMG S-19264T (=DSM 44701T), isolated from a smear-ripened cheese.</title>
        <authorList>
            <consortium name="US DOE Joint Genome Institute (JGI-PGF)"/>
            <person name="Walter F."/>
            <person name="Albersmeier A."/>
            <person name="Kalinowski J."/>
            <person name="Ruckert C."/>
        </authorList>
    </citation>
    <scope>NUCLEOTIDE SEQUENCE</scope>
    <source>
        <strain evidence="6">CGMCC 1.12726</strain>
    </source>
</reference>
<evidence type="ECO:0000313" key="7">
    <source>
        <dbReference type="Proteomes" id="UP000632858"/>
    </source>
</evidence>